<dbReference type="Proteomes" id="UP000192911">
    <property type="component" value="Unassembled WGS sequence"/>
</dbReference>
<evidence type="ECO:0000259" key="8">
    <source>
        <dbReference type="Pfam" id="PF02771"/>
    </source>
</evidence>
<organism evidence="9 10">
    <name type="scientific">Trinickia caryophylli</name>
    <name type="common">Paraburkholderia caryophylli</name>
    <dbReference type="NCBI Taxonomy" id="28094"/>
    <lineage>
        <taxon>Bacteria</taxon>
        <taxon>Pseudomonadati</taxon>
        <taxon>Pseudomonadota</taxon>
        <taxon>Betaproteobacteria</taxon>
        <taxon>Burkholderiales</taxon>
        <taxon>Burkholderiaceae</taxon>
        <taxon>Trinickia</taxon>
    </lineage>
</organism>
<name>A0A1X7DWP7_TRICW</name>
<evidence type="ECO:0000313" key="10">
    <source>
        <dbReference type="Proteomes" id="UP000192911"/>
    </source>
</evidence>
<dbReference type="AlphaFoldDB" id="A0A1X7DWP7"/>
<dbReference type="InterPro" id="IPR036250">
    <property type="entry name" value="AcylCo_DH-like_C"/>
</dbReference>
<keyword evidence="5" id="KW-0560">Oxidoreductase</keyword>
<reference evidence="10" key="1">
    <citation type="submission" date="2017-04" db="EMBL/GenBank/DDBJ databases">
        <authorList>
            <person name="Varghese N."/>
            <person name="Submissions S."/>
        </authorList>
    </citation>
    <scope>NUCLEOTIDE SEQUENCE [LARGE SCALE GENOMIC DNA]</scope>
    <source>
        <strain evidence="10">Ballard 720</strain>
    </source>
</reference>
<evidence type="ECO:0000256" key="5">
    <source>
        <dbReference type="ARBA" id="ARBA00023002"/>
    </source>
</evidence>
<dbReference type="SUPFAM" id="SSF47203">
    <property type="entry name" value="Acyl-CoA dehydrogenase C-terminal domain-like"/>
    <property type="match status" value="1"/>
</dbReference>
<dbReference type="PANTHER" id="PTHR43884">
    <property type="entry name" value="ACYL-COA DEHYDROGENASE"/>
    <property type="match status" value="1"/>
</dbReference>
<dbReference type="InterPro" id="IPR046373">
    <property type="entry name" value="Acyl-CoA_Oxase/DH_mid-dom_sf"/>
</dbReference>
<dbReference type="OrthoDB" id="9770681at2"/>
<dbReference type="Gene3D" id="2.40.110.10">
    <property type="entry name" value="Butyryl-CoA Dehydrogenase, subunit A, domain 2"/>
    <property type="match status" value="1"/>
</dbReference>
<feature type="domain" description="Acyl-CoA dehydrogenase/oxidase C-terminal" evidence="6">
    <location>
        <begin position="225"/>
        <end position="352"/>
    </location>
</feature>
<dbReference type="GO" id="GO:0003995">
    <property type="term" value="F:acyl-CoA dehydrogenase activity"/>
    <property type="evidence" value="ECO:0007669"/>
    <property type="project" value="TreeGrafter"/>
</dbReference>
<dbReference type="GeneID" id="95551375"/>
<proteinExistence type="inferred from homology"/>
<comment type="cofactor">
    <cofactor evidence="1">
        <name>FAD</name>
        <dbReference type="ChEBI" id="CHEBI:57692"/>
    </cofactor>
</comment>
<dbReference type="InterPro" id="IPR013786">
    <property type="entry name" value="AcylCoA_DH/ox_N"/>
</dbReference>
<gene>
    <name evidence="9" type="ORF">SAMN06295900_104138</name>
</gene>
<dbReference type="GO" id="GO:0050660">
    <property type="term" value="F:flavin adenine dinucleotide binding"/>
    <property type="evidence" value="ECO:0007669"/>
    <property type="project" value="InterPro"/>
</dbReference>
<dbReference type="SUPFAM" id="SSF56645">
    <property type="entry name" value="Acyl-CoA dehydrogenase NM domain-like"/>
    <property type="match status" value="1"/>
</dbReference>
<evidence type="ECO:0000256" key="1">
    <source>
        <dbReference type="ARBA" id="ARBA00001974"/>
    </source>
</evidence>
<accession>A0A1X7DWP7</accession>
<comment type="similarity">
    <text evidence="2">Belongs to the acyl-CoA dehydrogenase family.</text>
</comment>
<dbReference type="InterPro" id="IPR037069">
    <property type="entry name" value="AcylCoA_DH/ox_N_sf"/>
</dbReference>
<keyword evidence="10" id="KW-1185">Reference proteome</keyword>
<evidence type="ECO:0000259" key="6">
    <source>
        <dbReference type="Pfam" id="PF00441"/>
    </source>
</evidence>
<dbReference type="InterPro" id="IPR009075">
    <property type="entry name" value="AcylCo_DH/oxidase_C"/>
</dbReference>
<dbReference type="Pfam" id="PF02771">
    <property type="entry name" value="Acyl-CoA_dh_N"/>
    <property type="match status" value="1"/>
</dbReference>
<dbReference type="Pfam" id="PF02770">
    <property type="entry name" value="Acyl-CoA_dh_M"/>
    <property type="match status" value="1"/>
</dbReference>
<evidence type="ECO:0000256" key="2">
    <source>
        <dbReference type="ARBA" id="ARBA00009347"/>
    </source>
</evidence>
<dbReference type="EMBL" id="FXAH01000004">
    <property type="protein sequence ID" value="SMF22963.1"/>
    <property type="molecule type" value="Genomic_DNA"/>
</dbReference>
<sequence>MNFDLTDEQHMLADTLARFIAGQYGHAVRERIARSPGGLDRGLWQRFGELGAIGALFAEADGGFGGTGDDIAVVFEALGRGLVIEPFLGALVVGHALARAGSPSQRAWLARLMTGEAIAAFAHGEPDTRYARSHVNTRAVPHANGWRLDGAKAVVAAAEQADVVLVSARTSGALGDEHGISLFLVPREAAGLRRRGYTLIDGGRAADISFDGLCVPADALVGTAGTGFEIIEAALARGTLALCAQALGTMNAAFEMTLDYLRTRRQFGAPLGTFQALRHRVADLAIELEQARSSVINASSALDGARLARERALSAAKYTIGQAGQLVARESVQMHGGIGMTWELPLSHYAKRLVMIDHQLGDEDHHLARYAALSREHDAPAAGRPAAQ</sequence>
<dbReference type="CDD" id="cd00567">
    <property type="entry name" value="ACAD"/>
    <property type="match status" value="1"/>
</dbReference>
<dbReference type="STRING" id="28094.SAMN06295900_104138"/>
<dbReference type="Gene3D" id="1.10.540.10">
    <property type="entry name" value="Acyl-CoA dehydrogenase/oxidase, N-terminal domain"/>
    <property type="match status" value="1"/>
</dbReference>
<feature type="domain" description="Acyl-CoA dehydrogenase/oxidase N-terminal" evidence="8">
    <location>
        <begin position="6"/>
        <end position="116"/>
    </location>
</feature>
<keyword evidence="4" id="KW-0274">FAD</keyword>
<evidence type="ECO:0000256" key="3">
    <source>
        <dbReference type="ARBA" id="ARBA00022630"/>
    </source>
</evidence>
<evidence type="ECO:0000259" key="7">
    <source>
        <dbReference type="Pfam" id="PF02770"/>
    </source>
</evidence>
<keyword evidence="3" id="KW-0285">Flavoprotein</keyword>
<evidence type="ECO:0000256" key="4">
    <source>
        <dbReference type="ARBA" id="ARBA00022827"/>
    </source>
</evidence>
<evidence type="ECO:0000313" key="9">
    <source>
        <dbReference type="EMBL" id="SMF22963.1"/>
    </source>
</evidence>
<dbReference type="Pfam" id="PF00441">
    <property type="entry name" value="Acyl-CoA_dh_1"/>
    <property type="match status" value="1"/>
</dbReference>
<dbReference type="RefSeq" id="WP_085226765.1">
    <property type="nucleotide sequence ID" value="NZ_BSQD01000005.1"/>
</dbReference>
<protein>
    <submittedName>
        <fullName evidence="9">Acyl-CoA dehydrogenase</fullName>
    </submittedName>
</protein>
<dbReference type="InterPro" id="IPR009100">
    <property type="entry name" value="AcylCoA_DH/oxidase_NM_dom_sf"/>
</dbReference>
<feature type="domain" description="Acyl-CoA oxidase/dehydrogenase middle" evidence="7">
    <location>
        <begin position="120"/>
        <end position="197"/>
    </location>
</feature>
<dbReference type="Gene3D" id="1.20.140.10">
    <property type="entry name" value="Butyryl-CoA Dehydrogenase, subunit A, domain 3"/>
    <property type="match status" value="1"/>
</dbReference>
<dbReference type="PANTHER" id="PTHR43884:SF20">
    <property type="entry name" value="ACYL-COA DEHYDROGENASE FADE28"/>
    <property type="match status" value="1"/>
</dbReference>
<dbReference type="InterPro" id="IPR006091">
    <property type="entry name" value="Acyl-CoA_Oxase/DH_mid-dom"/>
</dbReference>